<feature type="compositionally biased region" description="Low complexity" evidence="1">
    <location>
        <begin position="45"/>
        <end position="54"/>
    </location>
</feature>
<feature type="region of interest" description="Disordered" evidence="1">
    <location>
        <begin position="45"/>
        <end position="69"/>
    </location>
</feature>
<dbReference type="AlphaFoldDB" id="A0A830HAS6"/>
<organism evidence="2 3">
    <name type="scientific">Pycnococcus provasolii</name>
    <dbReference type="NCBI Taxonomy" id="41880"/>
    <lineage>
        <taxon>Eukaryota</taxon>
        <taxon>Viridiplantae</taxon>
        <taxon>Chlorophyta</taxon>
        <taxon>Pseudoscourfieldiophyceae</taxon>
        <taxon>Pseudoscourfieldiales</taxon>
        <taxon>Pycnococcaceae</taxon>
        <taxon>Pycnococcus</taxon>
    </lineage>
</organism>
<evidence type="ECO:0000313" key="3">
    <source>
        <dbReference type="Proteomes" id="UP000660262"/>
    </source>
</evidence>
<protein>
    <submittedName>
        <fullName evidence="2">Uncharacterized protein</fullName>
    </submittedName>
</protein>
<comment type="caution">
    <text evidence="2">The sequence shown here is derived from an EMBL/GenBank/DDBJ whole genome shotgun (WGS) entry which is preliminary data.</text>
</comment>
<name>A0A830HAS6_9CHLO</name>
<dbReference type="Proteomes" id="UP000660262">
    <property type="component" value="Unassembled WGS sequence"/>
</dbReference>
<reference evidence="2" key="1">
    <citation type="submission" date="2020-10" db="EMBL/GenBank/DDBJ databases">
        <title>Unveiling of a novel bifunctional photoreceptor, Dualchrome1, isolated from a cosmopolitan green alga.</title>
        <authorList>
            <person name="Suzuki S."/>
            <person name="Kawachi M."/>
        </authorList>
    </citation>
    <scope>NUCLEOTIDE SEQUENCE</scope>
    <source>
        <strain evidence="2">NIES 2893</strain>
    </source>
</reference>
<feature type="compositionally biased region" description="Acidic residues" evidence="1">
    <location>
        <begin position="282"/>
        <end position="293"/>
    </location>
</feature>
<feature type="compositionally biased region" description="Acidic residues" evidence="1">
    <location>
        <begin position="55"/>
        <end position="65"/>
    </location>
</feature>
<dbReference type="EMBL" id="BNJQ01000005">
    <property type="protein sequence ID" value="GHP03563.1"/>
    <property type="molecule type" value="Genomic_DNA"/>
</dbReference>
<gene>
    <name evidence="2" type="ORF">PPROV_000231800</name>
</gene>
<evidence type="ECO:0000313" key="2">
    <source>
        <dbReference type="EMBL" id="GHP03563.1"/>
    </source>
</evidence>
<feature type="compositionally biased region" description="Pro residues" evidence="1">
    <location>
        <begin position="230"/>
        <end position="240"/>
    </location>
</feature>
<proteinExistence type="predicted"/>
<feature type="region of interest" description="Disordered" evidence="1">
    <location>
        <begin position="121"/>
        <end position="143"/>
    </location>
</feature>
<evidence type="ECO:0000256" key="1">
    <source>
        <dbReference type="SAM" id="MobiDB-lite"/>
    </source>
</evidence>
<feature type="region of interest" description="Disordered" evidence="1">
    <location>
        <begin position="315"/>
        <end position="336"/>
    </location>
</feature>
<feature type="compositionally biased region" description="Polar residues" evidence="1">
    <location>
        <begin position="218"/>
        <end position="227"/>
    </location>
</feature>
<sequence>MASPVGVAVVRAPVPLATSSSSSSSLPALPPDVVVKICSLMCSSSSLSSSSSCAPDDDDDDDDDDYAHQPPSHAILALALTCRALRQVISQHNVMQTLVFRNITPRTFLKSTGKKNKTDETVYFKKENDDDDDDDDTHSLDGVYDQDDVVGFQVRAPDNTISNVQAAAGVHTPRPQSPTRRRVRLAEKERRRALSYRFAQRLLEQHGPNVVELAFTDTPESPQSPSITDMPPPSPPPPPLDELDQHELVSRLRQLNSRLAVGSPSPVFRSRLMTLHMPPLRDDEDNDDDDDDEPRYTRMALSPKGFANLVALNLSRRGGGAGRPSNPDSERAGTTRRWRGADAMLDGRIGGLLLSSDEMLPDCVDDAPLLTDAVLIAALGCLGAEEESDARPPALPSLTRLVLSRQYHIRGYSLPSIAASAPRLRHVIADGTAMARSVYVELSFDPVANSRAARAYDECRRRGKAPVRSETLRSDHASGEQNALELDAVLAGVSDNAHEFVNDPVHYLLPENEKSRLAIDLVGPACMRKLLPENLHTSFAPRASELASAPLPGSVAVQCGVCGERLTSQCTGMLIGPPTQPHIAAEMYTTTSPDADAVVCSSIGERCMLCKNRCHAALDLYLLDRRSGMIYTRGYPNAYALSAHNIGTDDDRGSVRLATLGESP</sequence>
<feature type="region of interest" description="Disordered" evidence="1">
    <location>
        <begin position="275"/>
        <end position="297"/>
    </location>
</feature>
<accession>A0A830HAS6</accession>
<keyword evidence="3" id="KW-1185">Reference proteome</keyword>
<feature type="region of interest" description="Disordered" evidence="1">
    <location>
        <begin position="216"/>
        <end position="243"/>
    </location>
</feature>